<dbReference type="Gene3D" id="3.20.20.70">
    <property type="entry name" value="Aldolase class I"/>
    <property type="match status" value="1"/>
</dbReference>
<dbReference type="GO" id="GO:0016491">
    <property type="term" value="F:oxidoreductase activity"/>
    <property type="evidence" value="ECO:0007669"/>
    <property type="project" value="UniProtKB-KW"/>
</dbReference>
<evidence type="ECO:0000256" key="2">
    <source>
        <dbReference type="ARBA" id="ARBA00023002"/>
    </source>
</evidence>
<dbReference type="InterPro" id="IPR013785">
    <property type="entry name" value="Aldolase_TIM"/>
</dbReference>
<dbReference type="AlphaFoldDB" id="A0A381UVL9"/>
<evidence type="ECO:0000256" key="1">
    <source>
        <dbReference type="ARBA" id="ARBA00022630"/>
    </source>
</evidence>
<dbReference type="PANTHER" id="PTHR43656:SF2">
    <property type="entry name" value="BINDING OXIDOREDUCTASE, PUTATIVE (AFU_ORTHOLOGUE AFUA_2G08260)-RELATED"/>
    <property type="match status" value="1"/>
</dbReference>
<dbReference type="SUPFAM" id="SSF51395">
    <property type="entry name" value="FMN-linked oxidoreductases"/>
    <property type="match status" value="1"/>
</dbReference>
<feature type="non-terminal residue" evidence="3">
    <location>
        <position position="179"/>
    </location>
</feature>
<evidence type="ECO:0000313" key="3">
    <source>
        <dbReference type="EMBL" id="SVA30983.1"/>
    </source>
</evidence>
<proteinExistence type="predicted"/>
<name>A0A381UVL9_9ZZZZ</name>
<sequence>MTSNYKIPSSFPDINSFESHLKTIDSSLGCDYTILDSSGPMGKPVDVAGLTLNNRFAIHPMEGWDGNEDGLPSEHTFRRWRRFGLSGSSLIWGGEAFAVVPEGRANPYQLHQGSSKEIGVGLKNLIGKIKSGRANIGLDNEEVLIGLQLTHSGRWSCPNKNGPTPKIVFKHPILDLKSG</sequence>
<dbReference type="PANTHER" id="PTHR43656">
    <property type="entry name" value="BINDING OXIDOREDUCTASE, PUTATIVE (AFU_ORTHOLOGUE AFUA_2G08260)-RELATED"/>
    <property type="match status" value="1"/>
</dbReference>
<evidence type="ECO:0008006" key="4">
    <source>
        <dbReference type="Google" id="ProtNLM"/>
    </source>
</evidence>
<reference evidence="3" key="1">
    <citation type="submission" date="2018-05" db="EMBL/GenBank/DDBJ databases">
        <authorList>
            <person name="Lanie J.A."/>
            <person name="Ng W.-L."/>
            <person name="Kazmierczak K.M."/>
            <person name="Andrzejewski T.M."/>
            <person name="Davidsen T.M."/>
            <person name="Wayne K.J."/>
            <person name="Tettelin H."/>
            <person name="Glass J.I."/>
            <person name="Rusch D."/>
            <person name="Podicherti R."/>
            <person name="Tsui H.-C.T."/>
            <person name="Winkler M.E."/>
        </authorList>
    </citation>
    <scope>NUCLEOTIDE SEQUENCE</scope>
</reference>
<protein>
    <recommendedName>
        <fullName evidence="4">NADH:flavin oxidoreductase/NADH oxidase N-terminal domain-containing protein</fullName>
    </recommendedName>
</protein>
<keyword evidence="1" id="KW-0285">Flavoprotein</keyword>
<gene>
    <name evidence="3" type="ORF">METZ01_LOCUS83837</name>
</gene>
<dbReference type="EMBL" id="UINC01007022">
    <property type="protein sequence ID" value="SVA30983.1"/>
    <property type="molecule type" value="Genomic_DNA"/>
</dbReference>
<keyword evidence="2" id="KW-0560">Oxidoreductase</keyword>
<accession>A0A381UVL9</accession>
<dbReference type="InterPro" id="IPR051799">
    <property type="entry name" value="NADH_flavin_oxidoreductase"/>
</dbReference>
<organism evidence="3">
    <name type="scientific">marine metagenome</name>
    <dbReference type="NCBI Taxonomy" id="408172"/>
    <lineage>
        <taxon>unclassified sequences</taxon>
        <taxon>metagenomes</taxon>
        <taxon>ecological metagenomes</taxon>
    </lineage>
</organism>